<dbReference type="Pfam" id="PF18717">
    <property type="entry name" value="CxC4"/>
    <property type="match status" value="1"/>
</dbReference>
<gene>
    <name evidence="2" type="ORF">C8R41DRAFT_970853</name>
</gene>
<sequence length="458" mass="52160">MDRSNHAQLQEPEIGNSVDEFVVEGDADEAYCDAVERNVVAFLPIGGSLYVVQGWSAKKKEGTRQWFHFEAAQRGPDLIPVCMCGQGDHNCIHQRYFCKYMVSDQQIEERVPERPVRTVLFHREAGSSGQVIHRFSVAKNGSGLSLHGRAIVVHEGRDEGEGLWRCQRNGTQCIHIIAAKQFLKKGIQEIDSDDELEETREEIEGMNLNHTISFKLVLPPKWCELESDVKLYLRPPPLRQVPETVSIQGGEGSCACRDGGRRMYDDSSPTFLRNCTVYTLSKAVRANIELQRYPSCERRYVGPETRSLGLFNLNNSLLFTHELLDEYTSAFTSSETPSDAWVQQISRRYQAEDNSLPFVGNNTFRAAWFAYARLINFEGDKWCERCGEAPENVIWDGVTLAYARKQLRVGLRPPTAVDADSPIRPRTVTKRKEWLEDSVARKRLHHWIAKGGFVSDWF</sequence>
<name>A0ABQ8V629_9AGAR</name>
<evidence type="ECO:0000313" key="2">
    <source>
        <dbReference type="EMBL" id="KAJ4469640.1"/>
    </source>
</evidence>
<reference evidence="2" key="1">
    <citation type="submission" date="2022-08" db="EMBL/GenBank/DDBJ databases">
        <title>A Global Phylogenomic Analysis of the Shiitake Genus Lentinula.</title>
        <authorList>
            <consortium name="DOE Joint Genome Institute"/>
            <person name="Sierra-Patev S."/>
            <person name="Min B."/>
            <person name="Naranjo-Ortiz M."/>
            <person name="Looney B."/>
            <person name="Konkel Z."/>
            <person name="Slot J.C."/>
            <person name="Sakamoto Y."/>
            <person name="Steenwyk J.L."/>
            <person name="Rokas A."/>
            <person name="Carro J."/>
            <person name="Camarero S."/>
            <person name="Ferreira P."/>
            <person name="Molpeceres G."/>
            <person name="Ruiz-Duenas F.J."/>
            <person name="Serrano A."/>
            <person name="Henrissat B."/>
            <person name="Drula E."/>
            <person name="Hughes K.W."/>
            <person name="Mata J.L."/>
            <person name="Ishikawa N.K."/>
            <person name="Vargas-Isla R."/>
            <person name="Ushijima S."/>
            <person name="Smith C.A."/>
            <person name="Ahrendt S."/>
            <person name="Andreopoulos W."/>
            <person name="He G."/>
            <person name="Labutti K."/>
            <person name="Lipzen A."/>
            <person name="Ng V."/>
            <person name="Riley R."/>
            <person name="Sandor L."/>
            <person name="Barry K."/>
            <person name="Martinez A.T."/>
            <person name="Xiao Y."/>
            <person name="Gibbons J.G."/>
            <person name="Terashima K."/>
            <person name="Grigoriev I.V."/>
            <person name="Hibbett D.S."/>
        </authorList>
    </citation>
    <scope>NUCLEOTIDE SEQUENCE</scope>
    <source>
        <strain evidence="2">RHP3577 ss4</strain>
    </source>
</reference>
<proteinExistence type="predicted"/>
<dbReference type="Proteomes" id="UP001150217">
    <property type="component" value="Unassembled WGS sequence"/>
</dbReference>
<keyword evidence="3" id="KW-1185">Reference proteome</keyword>
<evidence type="ECO:0000259" key="1">
    <source>
        <dbReference type="Pfam" id="PF18717"/>
    </source>
</evidence>
<comment type="caution">
    <text evidence="2">The sequence shown here is derived from an EMBL/GenBank/DDBJ whole genome shotgun (WGS) entry which is preliminary data.</text>
</comment>
<dbReference type="InterPro" id="IPR040648">
    <property type="entry name" value="HMGXB3_CxC4"/>
</dbReference>
<evidence type="ECO:0000313" key="3">
    <source>
        <dbReference type="Proteomes" id="UP001150217"/>
    </source>
</evidence>
<feature type="domain" description="HMG" evidence="1">
    <location>
        <begin position="252"/>
        <end position="371"/>
    </location>
</feature>
<protein>
    <recommendedName>
        <fullName evidence="1">HMG domain-containing protein</fullName>
    </recommendedName>
</protein>
<organism evidence="2 3">
    <name type="scientific">Lentinula lateritia</name>
    <dbReference type="NCBI Taxonomy" id="40482"/>
    <lineage>
        <taxon>Eukaryota</taxon>
        <taxon>Fungi</taxon>
        <taxon>Dikarya</taxon>
        <taxon>Basidiomycota</taxon>
        <taxon>Agaricomycotina</taxon>
        <taxon>Agaricomycetes</taxon>
        <taxon>Agaricomycetidae</taxon>
        <taxon>Agaricales</taxon>
        <taxon>Marasmiineae</taxon>
        <taxon>Omphalotaceae</taxon>
        <taxon>Lentinula</taxon>
    </lineage>
</organism>
<dbReference type="EMBL" id="JANVFT010000095">
    <property type="protein sequence ID" value="KAJ4469640.1"/>
    <property type="molecule type" value="Genomic_DNA"/>
</dbReference>
<accession>A0ABQ8V629</accession>